<reference evidence="1" key="1">
    <citation type="submission" date="2019-11" db="EMBL/GenBank/DDBJ databases">
        <title>Nori genome reveals adaptations in red seaweeds to the harsh intertidal environment.</title>
        <authorList>
            <person name="Wang D."/>
            <person name="Mao Y."/>
        </authorList>
    </citation>
    <scope>NUCLEOTIDE SEQUENCE</scope>
    <source>
        <tissue evidence="1">Gametophyte</tissue>
    </source>
</reference>
<organism evidence="1 2">
    <name type="scientific">Pyropia yezoensis</name>
    <name type="common">Susabi-nori</name>
    <name type="synonym">Porphyra yezoensis</name>
    <dbReference type="NCBI Taxonomy" id="2788"/>
    <lineage>
        <taxon>Eukaryota</taxon>
        <taxon>Rhodophyta</taxon>
        <taxon>Bangiophyceae</taxon>
        <taxon>Bangiales</taxon>
        <taxon>Bangiaceae</taxon>
        <taxon>Pyropia</taxon>
    </lineage>
</organism>
<gene>
    <name evidence="1" type="ORF">I4F81_010864</name>
</gene>
<comment type="caution">
    <text evidence="1">The sequence shown here is derived from an EMBL/GenBank/DDBJ whole genome shotgun (WGS) entry which is preliminary data.</text>
</comment>
<name>A0ACC3CE53_PYRYE</name>
<dbReference type="EMBL" id="CM020620">
    <property type="protein sequence ID" value="KAK1868375.1"/>
    <property type="molecule type" value="Genomic_DNA"/>
</dbReference>
<dbReference type="Proteomes" id="UP000798662">
    <property type="component" value="Chromosome 3"/>
</dbReference>
<protein>
    <submittedName>
        <fullName evidence="1">Uncharacterized protein</fullName>
    </submittedName>
</protein>
<proteinExistence type="predicted"/>
<sequence>MVLQEGIEGYLWGGGDGVDHMRLRGFPMFSCNAIMRHNDAVYDRECTKFVEAGRPADAPVPAVCPPAAAPPSAPRVVRVLGNAALGSCIAAHAVDVSVAAGEHGHVAKQCRSRAVAAAAAGSRQWLPSPPQAPPRERRPPALPSHWAPAGRLSRPPRRRRPPRRGPSQLRPRQRRLRWSKAPRPANLRGREGKKVGIAVGVVDGRGRLEEHTTRCRGERGGGAGLHGQRARGRRRRKRSAQGALTPRHSAEAATPDVVPSALPRSA</sequence>
<keyword evidence="2" id="KW-1185">Reference proteome</keyword>
<accession>A0ACC3CE53</accession>
<evidence type="ECO:0000313" key="1">
    <source>
        <dbReference type="EMBL" id="KAK1868375.1"/>
    </source>
</evidence>
<evidence type="ECO:0000313" key="2">
    <source>
        <dbReference type="Proteomes" id="UP000798662"/>
    </source>
</evidence>